<dbReference type="Proteomes" id="UP000024635">
    <property type="component" value="Unassembled WGS sequence"/>
</dbReference>
<dbReference type="PANTHER" id="PTHR46705:SF3">
    <property type="entry name" value="DOMAIN OF UNKNOWN FUNCTION DB DOMAIN-CONTAINING PROTEIN"/>
    <property type="match status" value="1"/>
</dbReference>
<evidence type="ECO:0000256" key="2">
    <source>
        <dbReference type="SAM" id="SignalP"/>
    </source>
</evidence>
<dbReference type="OrthoDB" id="5843172at2759"/>
<keyword evidence="5" id="KW-1185">Reference proteome</keyword>
<feature type="chain" id="PRO_5001490490" description="Domain of unknown function DB domain-containing protein" evidence="2">
    <location>
        <begin position="17"/>
        <end position="489"/>
    </location>
</feature>
<dbReference type="PANTHER" id="PTHR46705">
    <property type="entry name" value="PROTEIN CBG09805"/>
    <property type="match status" value="1"/>
</dbReference>
<evidence type="ECO:0000313" key="4">
    <source>
        <dbReference type="EMBL" id="EYC30262.1"/>
    </source>
</evidence>
<accession>A0A016VT82</accession>
<feature type="compositionally biased region" description="Polar residues" evidence="1">
    <location>
        <begin position="203"/>
        <end position="219"/>
    </location>
</feature>
<proteinExistence type="predicted"/>
<dbReference type="EMBL" id="JARK01001341">
    <property type="protein sequence ID" value="EYC30262.1"/>
    <property type="molecule type" value="Genomic_DNA"/>
</dbReference>
<dbReference type="Pfam" id="PF01682">
    <property type="entry name" value="DB"/>
    <property type="match status" value="1"/>
</dbReference>
<feature type="signal peptide" evidence="2">
    <location>
        <begin position="1"/>
        <end position="16"/>
    </location>
</feature>
<dbReference type="AlphaFoldDB" id="A0A016VT82"/>
<dbReference type="STRING" id="53326.A0A016VT82"/>
<evidence type="ECO:0000259" key="3">
    <source>
        <dbReference type="Pfam" id="PF01682"/>
    </source>
</evidence>
<gene>
    <name evidence="4" type="primary">Acey_s0005.g2544</name>
    <name evidence="4" type="ORF">Y032_0005g2544</name>
</gene>
<evidence type="ECO:0000256" key="1">
    <source>
        <dbReference type="SAM" id="MobiDB-lite"/>
    </source>
</evidence>
<reference evidence="5" key="1">
    <citation type="journal article" date="2015" name="Nat. Genet.">
        <title>The genome and transcriptome of the zoonotic hookworm Ancylostoma ceylanicum identify infection-specific gene families.</title>
        <authorList>
            <person name="Schwarz E.M."/>
            <person name="Hu Y."/>
            <person name="Antoshechkin I."/>
            <person name="Miller M.M."/>
            <person name="Sternberg P.W."/>
            <person name="Aroian R.V."/>
        </authorList>
    </citation>
    <scope>NUCLEOTIDE SEQUENCE</scope>
    <source>
        <strain evidence="5">HY135</strain>
    </source>
</reference>
<name>A0A016VT82_9BILA</name>
<organism evidence="4 5">
    <name type="scientific">Ancylostoma ceylanicum</name>
    <dbReference type="NCBI Taxonomy" id="53326"/>
    <lineage>
        <taxon>Eukaryota</taxon>
        <taxon>Metazoa</taxon>
        <taxon>Ecdysozoa</taxon>
        <taxon>Nematoda</taxon>
        <taxon>Chromadorea</taxon>
        <taxon>Rhabditida</taxon>
        <taxon>Rhabditina</taxon>
        <taxon>Rhabditomorpha</taxon>
        <taxon>Strongyloidea</taxon>
        <taxon>Ancylostomatidae</taxon>
        <taxon>Ancylostomatinae</taxon>
        <taxon>Ancylostoma</taxon>
    </lineage>
</organism>
<dbReference type="InterPro" id="IPR002602">
    <property type="entry name" value="DB"/>
</dbReference>
<protein>
    <recommendedName>
        <fullName evidence="3">Domain of unknown function DB domain-containing protein</fullName>
    </recommendedName>
</protein>
<feature type="domain" description="Domain of unknown function DB" evidence="3">
    <location>
        <begin position="106"/>
        <end position="160"/>
    </location>
</feature>
<sequence length="489" mass="55000">MISFVVVAALVLQTRACGGGSGCCPRAPPPVATCGSGCQQGYQCGTYGCTRRKALSALTTRIDGVIVGDESGEQAHTAPLNAKVVPVASNLTVDKLMNPNFIFHTCCEARGLPDACLRYCHFNTYTANSLERMFHKEDRCPIEAAHEIHYCAAQGIDHTEVKLEWRSLYRSAAAHRFLVVTVWSSWKKMPQHTRRAANKRKSTVTNGVTNNGDSSNTDQSLLIDGDVNEMSIQDIANCIFTRNKDPVIEQLVQALVEKYPKQGCCNCAIEKRSRSIVLSGLPEPSEELRASEKQAELEKRVTDILDVLEVDCKPSEVFRMGRVNGGRPRLVKLILPSRSYWATALRNAHRLRTSSYSSVFVRKSMTPDERKLDYDLRQEAKDRNKSANERVWVVYKGELKRIQDLPYRQQSCCASSGVADTTAGDKCLSFCDQRPNRFTALDVSYLPCYDIFENMKRCFFVAIRKKAEEKFGREWKTPQTEPRDSFTEF</sequence>
<keyword evidence="2" id="KW-0732">Signal</keyword>
<evidence type="ECO:0000313" key="5">
    <source>
        <dbReference type="Proteomes" id="UP000024635"/>
    </source>
</evidence>
<comment type="caution">
    <text evidence="4">The sequence shown here is derived from an EMBL/GenBank/DDBJ whole genome shotgun (WGS) entry which is preliminary data.</text>
</comment>
<feature type="region of interest" description="Disordered" evidence="1">
    <location>
        <begin position="194"/>
        <end position="219"/>
    </location>
</feature>